<keyword evidence="2" id="KW-1185">Reference proteome</keyword>
<reference evidence="1 2" key="1">
    <citation type="submission" date="2007-01" db="EMBL/GenBank/DDBJ databases">
        <title>Annotation of the draft genome assembly of Thermosinus carboxydivorans Nor1.</title>
        <authorList>
            <consortium name="US DOE Joint Genome Institute (JGI-ORNL)"/>
            <person name="Larimer F."/>
            <person name="Land M."/>
            <person name="Hauser L."/>
        </authorList>
    </citation>
    <scope>NUCLEOTIDE SEQUENCE [LARGE SCALE GENOMIC DNA]</scope>
    <source>
        <strain evidence="1 2">Nor1</strain>
    </source>
</reference>
<sequence length="67" mass="7362">MKKMRKGISVIGVPMWLGQTRFGANLGPDAMRAAGLVTRLKGLAYRVSDEGISRSVRKRPTSVRTKC</sequence>
<protein>
    <submittedName>
        <fullName evidence="1">Arginase</fullName>
    </submittedName>
</protein>
<comment type="caution">
    <text evidence="1">The sequence shown here is derived from an EMBL/GenBank/DDBJ whole genome shotgun (WGS) entry which is preliminary data.</text>
</comment>
<dbReference type="EMBL" id="AAWL01000024">
    <property type="protein sequence ID" value="EAX46681.1"/>
    <property type="molecule type" value="Genomic_DNA"/>
</dbReference>
<name>A1HTD2_9FIRM</name>
<dbReference type="eggNOG" id="COG0010">
    <property type="taxonomic scope" value="Bacteria"/>
</dbReference>
<reference evidence="1 2" key="2">
    <citation type="submission" date="2007-01" db="EMBL/GenBank/DDBJ databases">
        <title>Sequencing of the draft genome and assembly of Thermosinus carboxydivorans Nor1.</title>
        <authorList>
            <consortium name="US DOE Joint Genome Institute (JGI-PGF)"/>
            <person name="Copeland A."/>
            <person name="Lucas S."/>
            <person name="Lapidus A."/>
            <person name="Barry K."/>
            <person name="Glavina del Rio T."/>
            <person name="Dalin E."/>
            <person name="Tice H."/>
            <person name="Bruce D."/>
            <person name="Pitluck S."/>
            <person name="Richardson P."/>
        </authorList>
    </citation>
    <scope>NUCLEOTIDE SEQUENCE [LARGE SCALE GENOMIC DNA]</scope>
    <source>
        <strain evidence="1 2">Nor1</strain>
    </source>
</reference>
<accession>A1HTD2</accession>
<dbReference type="SUPFAM" id="SSF52768">
    <property type="entry name" value="Arginase/deacetylase"/>
    <property type="match status" value="1"/>
</dbReference>
<dbReference type="Gene3D" id="3.40.800.10">
    <property type="entry name" value="Ureohydrolase domain"/>
    <property type="match status" value="1"/>
</dbReference>
<proteinExistence type="predicted"/>
<gene>
    <name evidence="1" type="ORF">TcarDRAFT_0448</name>
</gene>
<organism evidence="1 2">
    <name type="scientific">Thermosinus carboxydivorans Nor1</name>
    <dbReference type="NCBI Taxonomy" id="401526"/>
    <lineage>
        <taxon>Bacteria</taxon>
        <taxon>Bacillati</taxon>
        <taxon>Bacillota</taxon>
        <taxon>Negativicutes</taxon>
        <taxon>Selenomonadales</taxon>
        <taxon>Sporomusaceae</taxon>
        <taxon>Thermosinus</taxon>
    </lineage>
</organism>
<evidence type="ECO:0000313" key="1">
    <source>
        <dbReference type="EMBL" id="EAX46681.1"/>
    </source>
</evidence>
<evidence type="ECO:0000313" key="2">
    <source>
        <dbReference type="Proteomes" id="UP000005139"/>
    </source>
</evidence>
<dbReference type="Proteomes" id="UP000005139">
    <property type="component" value="Unassembled WGS sequence"/>
</dbReference>
<dbReference type="AlphaFoldDB" id="A1HTD2"/>
<dbReference type="InterPro" id="IPR023696">
    <property type="entry name" value="Ureohydrolase_dom_sf"/>
</dbReference>